<organism evidence="3 4">
    <name type="scientific">Deinococcus piscis</name>
    <dbReference type="NCBI Taxonomy" id="394230"/>
    <lineage>
        <taxon>Bacteria</taxon>
        <taxon>Thermotogati</taxon>
        <taxon>Deinococcota</taxon>
        <taxon>Deinococci</taxon>
        <taxon>Deinococcales</taxon>
        <taxon>Deinococcaceae</taxon>
        <taxon>Deinococcus</taxon>
    </lineage>
</organism>
<protein>
    <recommendedName>
        <fullName evidence="5">Type I restriction modification DNA specificity domain-containing protein</fullName>
    </recommendedName>
</protein>
<dbReference type="SUPFAM" id="SSF116734">
    <property type="entry name" value="DNA methylase specificity domain"/>
    <property type="match status" value="1"/>
</dbReference>
<dbReference type="PANTHER" id="PTHR30408">
    <property type="entry name" value="TYPE-1 RESTRICTION ENZYME ECOKI SPECIFICITY PROTEIN"/>
    <property type="match status" value="1"/>
</dbReference>
<dbReference type="InterPro" id="IPR052021">
    <property type="entry name" value="Type-I_RS_S_subunit"/>
</dbReference>
<evidence type="ECO:0000256" key="2">
    <source>
        <dbReference type="ARBA" id="ARBA00023125"/>
    </source>
</evidence>
<keyword evidence="1" id="KW-0680">Restriction system</keyword>
<dbReference type="Gene3D" id="3.90.220.20">
    <property type="entry name" value="DNA methylase specificity domains"/>
    <property type="match status" value="1"/>
</dbReference>
<dbReference type="EMBL" id="BNAL01000051">
    <property type="protein sequence ID" value="GHG11567.1"/>
    <property type="molecule type" value="Genomic_DNA"/>
</dbReference>
<evidence type="ECO:0008006" key="5">
    <source>
        <dbReference type="Google" id="ProtNLM"/>
    </source>
</evidence>
<evidence type="ECO:0000313" key="4">
    <source>
        <dbReference type="Proteomes" id="UP000632154"/>
    </source>
</evidence>
<comment type="caution">
    <text evidence="3">The sequence shown here is derived from an EMBL/GenBank/DDBJ whole genome shotgun (WGS) entry which is preliminary data.</text>
</comment>
<dbReference type="Proteomes" id="UP000632154">
    <property type="component" value="Unassembled WGS sequence"/>
</dbReference>
<name>A0ABQ3KBX1_9DEIO</name>
<dbReference type="PANTHER" id="PTHR30408:SF12">
    <property type="entry name" value="TYPE I RESTRICTION ENZYME MJAVIII SPECIFICITY SUBUNIT"/>
    <property type="match status" value="1"/>
</dbReference>
<gene>
    <name evidence="3" type="ORF">GCM10017783_24870</name>
</gene>
<sequence length="270" mass="29456">MQAALTQRRTSVNAALKAEALLLSALGLEQWQPPEALTYERSASEVFGAGRLDAQFFQSKYADLAERLEATGRAARLGDLLSRNERGKQPIYAEFGMPVVNSKHVMGGQVNITDDNRFGEESTGVTIQNGDVVINGTGVGTIGRAAPYFHEPDALPDNHVTVLRPKLEAIDPVYLSVFLNSRLGQMQVDQRLRGSSGQIELYPADIAEFIIWDAPKETQDQIRQAVVDSFEAKRTSSQLLETAKRAVEMAIEESEAAALAYLQAHAATPA</sequence>
<accession>A0ABQ3KBX1</accession>
<proteinExistence type="predicted"/>
<keyword evidence="2" id="KW-0238">DNA-binding</keyword>
<keyword evidence="4" id="KW-1185">Reference proteome</keyword>
<reference evidence="4" key="1">
    <citation type="journal article" date="2019" name="Int. J. Syst. Evol. Microbiol.">
        <title>The Global Catalogue of Microorganisms (GCM) 10K type strain sequencing project: providing services to taxonomists for standard genome sequencing and annotation.</title>
        <authorList>
            <consortium name="The Broad Institute Genomics Platform"/>
            <consortium name="The Broad Institute Genome Sequencing Center for Infectious Disease"/>
            <person name="Wu L."/>
            <person name="Ma J."/>
        </authorList>
    </citation>
    <scope>NUCLEOTIDE SEQUENCE [LARGE SCALE GENOMIC DNA]</scope>
    <source>
        <strain evidence="4">CGMCC 1.18439</strain>
    </source>
</reference>
<evidence type="ECO:0000256" key="1">
    <source>
        <dbReference type="ARBA" id="ARBA00022747"/>
    </source>
</evidence>
<dbReference type="InterPro" id="IPR044946">
    <property type="entry name" value="Restrct_endonuc_typeI_TRD_sf"/>
</dbReference>
<evidence type="ECO:0000313" key="3">
    <source>
        <dbReference type="EMBL" id="GHG11567.1"/>
    </source>
</evidence>